<name>A0A0V0I7M2_SOLCH</name>
<organism evidence="1">
    <name type="scientific">Solanum chacoense</name>
    <name type="common">Chaco potato</name>
    <dbReference type="NCBI Taxonomy" id="4108"/>
    <lineage>
        <taxon>Eukaryota</taxon>
        <taxon>Viridiplantae</taxon>
        <taxon>Streptophyta</taxon>
        <taxon>Embryophyta</taxon>
        <taxon>Tracheophyta</taxon>
        <taxon>Spermatophyta</taxon>
        <taxon>Magnoliopsida</taxon>
        <taxon>eudicotyledons</taxon>
        <taxon>Gunneridae</taxon>
        <taxon>Pentapetalae</taxon>
        <taxon>asterids</taxon>
        <taxon>lamiids</taxon>
        <taxon>Solanales</taxon>
        <taxon>Solanaceae</taxon>
        <taxon>Solanoideae</taxon>
        <taxon>Solaneae</taxon>
        <taxon>Solanum</taxon>
    </lineage>
</organism>
<protein>
    <submittedName>
        <fullName evidence="1">Putative ovule protein</fullName>
    </submittedName>
</protein>
<dbReference type="EMBL" id="GEDG01010014">
    <property type="protein sequence ID" value="JAP28548.1"/>
    <property type="molecule type" value="Transcribed_RNA"/>
</dbReference>
<proteinExistence type="predicted"/>
<evidence type="ECO:0000313" key="1">
    <source>
        <dbReference type="EMBL" id="JAP28548.1"/>
    </source>
</evidence>
<accession>A0A0V0I7M2</accession>
<sequence length="102" mass="12027">MSMRQCVEHLRNVRLLNRVMTYAGISNNECTSYSCLIEYPCVSYSIFYPALHNSDFDPQLIHVLFMWNCKMITKHSSWYAGFYTKQLKATMHDIAMIVLVYE</sequence>
<reference evidence="1" key="1">
    <citation type="submission" date="2015-12" db="EMBL/GenBank/DDBJ databases">
        <title>Gene expression during late stages of embryo sac development: a critical building block for successful pollen-pistil interactions.</title>
        <authorList>
            <person name="Liu Y."/>
            <person name="Joly V."/>
            <person name="Sabar M."/>
            <person name="Matton D.P."/>
        </authorList>
    </citation>
    <scope>NUCLEOTIDE SEQUENCE</scope>
</reference>
<dbReference type="AlphaFoldDB" id="A0A0V0I7M2"/>